<sequence length="175" mass="19574">MASNAVAKAASSVNWSSVTSKLKPETVAALNAFRRRHADLTKQVQEFREQQISIDFGSYQKVLQNKKVVADAERAFTKFSPATIDLSDIIRKIETQESAAVAQAEKTVQSLHGELNELNDLLTNIETARPVEQLTVQDVIKAMPELDATVEKMAKRGQWRVPGYYEKFGEFQVGF</sequence>
<keyword evidence="9 11" id="KW-0496">Mitochondrion</keyword>
<dbReference type="InterPro" id="IPR036228">
    <property type="entry name" value="ATP_synth_F0_dsu_sf_mt"/>
</dbReference>
<evidence type="ECO:0000256" key="1">
    <source>
        <dbReference type="ARBA" id="ARBA00004273"/>
    </source>
</evidence>
<comment type="subcellular location">
    <subcellularLocation>
        <location evidence="1 11">Mitochondrion inner membrane</location>
    </subcellularLocation>
</comment>
<reference evidence="13 14" key="1">
    <citation type="journal article" date="2019" name="Sci. Rep.">
        <title>Comparative genomics of chytrid fungi reveal insights into the obligate biotrophic and pathogenic lifestyle of Synchytrium endobioticum.</title>
        <authorList>
            <person name="van de Vossenberg B.T.L.H."/>
            <person name="Warris S."/>
            <person name="Nguyen H.D.T."/>
            <person name="van Gent-Pelzer M.P.E."/>
            <person name="Joly D.L."/>
            <person name="van de Geest H.C."/>
            <person name="Bonants P.J.M."/>
            <person name="Smith D.S."/>
            <person name="Levesque C.A."/>
            <person name="van der Lee T.A.J."/>
        </authorList>
    </citation>
    <scope>NUCLEOTIDE SEQUENCE [LARGE SCALE GENOMIC DNA]</scope>
    <source>
        <strain evidence="13 14">MB42</strain>
    </source>
</reference>
<keyword evidence="4 11" id="KW-0813">Transport</keyword>
<gene>
    <name evidence="13" type="ORF">SeMB42_g06646</name>
</gene>
<evidence type="ECO:0000256" key="12">
    <source>
        <dbReference type="SAM" id="Coils"/>
    </source>
</evidence>
<keyword evidence="14" id="KW-1185">Reference proteome</keyword>
<comment type="similarity">
    <text evidence="2 11">Belongs to the ATPase d subunit family.</text>
</comment>
<dbReference type="PANTHER" id="PTHR12700">
    <property type="entry name" value="ATP SYNTHASE SUBUNIT D, MITOCHONDRIAL"/>
    <property type="match status" value="1"/>
</dbReference>
<keyword evidence="12" id="KW-0175">Coiled coil</keyword>
<evidence type="ECO:0000256" key="7">
    <source>
        <dbReference type="ARBA" id="ARBA00022792"/>
    </source>
</evidence>
<dbReference type="InterPro" id="IPR008689">
    <property type="entry name" value="ATP_synth_F0_dsu_mt"/>
</dbReference>
<dbReference type="PIRSF" id="PIRSF005514">
    <property type="entry name" value="ATPase_F0_D_mt"/>
    <property type="match status" value="1"/>
</dbReference>
<dbReference type="GO" id="GO:0015986">
    <property type="term" value="P:proton motive force-driven ATP synthesis"/>
    <property type="evidence" value="ECO:0007669"/>
    <property type="project" value="UniProtKB-UniRule"/>
</dbReference>
<keyword evidence="5" id="KW-0138">CF(0)</keyword>
<comment type="caution">
    <text evidence="13">The sequence shown here is derived from an EMBL/GenBank/DDBJ whole genome shotgun (WGS) entry which is preliminary data.</text>
</comment>
<evidence type="ECO:0000256" key="8">
    <source>
        <dbReference type="ARBA" id="ARBA00023065"/>
    </source>
</evidence>
<proteinExistence type="inferred from homology"/>
<evidence type="ECO:0000256" key="4">
    <source>
        <dbReference type="ARBA" id="ARBA00022448"/>
    </source>
</evidence>
<evidence type="ECO:0000256" key="9">
    <source>
        <dbReference type="ARBA" id="ARBA00023128"/>
    </source>
</evidence>
<accession>A0A507CG32</accession>
<dbReference type="EMBL" id="QEAN01000389">
    <property type="protein sequence ID" value="TPX38592.1"/>
    <property type="molecule type" value="Genomic_DNA"/>
</dbReference>
<evidence type="ECO:0000256" key="11">
    <source>
        <dbReference type="PIRNR" id="PIRNR005514"/>
    </source>
</evidence>
<evidence type="ECO:0000256" key="10">
    <source>
        <dbReference type="ARBA" id="ARBA00023136"/>
    </source>
</evidence>
<keyword evidence="7 11" id="KW-0999">Mitochondrion inner membrane</keyword>
<dbReference type="AlphaFoldDB" id="A0A507CG32"/>
<evidence type="ECO:0000256" key="6">
    <source>
        <dbReference type="ARBA" id="ARBA00022781"/>
    </source>
</evidence>
<evidence type="ECO:0000256" key="5">
    <source>
        <dbReference type="ARBA" id="ARBA00022547"/>
    </source>
</evidence>
<dbReference type="GO" id="GO:0045259">
    <property type="term" value="C:proton-transporting ATP synthase complex"/>
    <property type="evidence" value="ECO:0007669"/>
    <property type="project" value="UniProtKB-KW"/>
</dbReference>
<organism evidence="13 14">
    <name type="scientific">Synchytrium endobioticum</name>
    <dbReference type="NCBI Taxonomy" id="286115"/>
    <lineage>
        <taxon>Eukaryota</taxon>
        <taxon>Fungi</taxon>
        <taxon>Fungi incertae sedis</taxon>
        <taxon>Chytridiomycota</taxon>
        <taxon>Chytridiomycota incertae sedis</taxon>
        <taxon>Chytridiomycetes</taxon>
        <taxon>Synchytriales</taxon>
        <taxon>Synchytriaceae</taxon>
        <taxon>Synchytrium</taxon>
    </lineage>
</organism>
<name>A0A507CG32_9FUNG</name>
<keyword evidence="8 11" id="KW-0406">Ion transport</keyword>
<dbReference type="GO" id="GO:0005743">
    <property type="term" value="C:mitochondrial inner membrane"/>
    <property type="evidence" value="ECO:0007669"/>
    <property type="project" value="UniProtKB-SubCell"/>
</dbReference>
<dbReference type="Gene3D" id="6.10.280.70">
    <property type="match status" value="1"/>
</dbReference>
<evidence type="ECO:0000313" key="14">
    <source>
        <dbReference type="Proteomes" id="UP000317494"/>
    </source>
</evidence>
<evidence type="ECO:0000256" key="3">
    <source>
        <dbReference type="ARBA" id="ARBA00021688"/>
    </source>
</evidence>
<evidence type="ECO:0000313" key="13">
    <source>
        <dbReference type="EMBL" id="TPX38592.1"/>
    </source>
</evidence>
<feature type="coiled-coil region" evidence="12">
    <location>
        <begin position="101"/>
        <end position="128"/>
    </location>
</feature>
<dbReference type="GO" id="GO:0015078">
    <property type="term" value="F:proton transmembrane transporter activity"/>
    <property type="evidence" value="ECO:0007669"/>
    <property type="project" value="InterPro"/>
</dbReference>
<protein>
    <recommendedName>
        <fullName evidence="3 11">ATP synthase subunit d, mitochondrial</fullName>
    </recommendedName>
</protein>
<keyword evidence="6 11" id="KW-0375">Hydrogen ion transport</keyword>
<dbReference type="Proteomes" id="UP000317494">
    <property type="component" value="Unassembled WGS sequence"/>
</dbReference>
<dbReference type="SUPFAM" id="SSF161065">
    <property type="entry name" value="ATP synthase D chain-like"/>
    <property type="match status" value="1"/>
</dbReference>
<dbReference type="VEuPathDB" id="FungiDB:SeMB42_g06646"/>
<dbReference type="Pfam" id="PF05873">
    <property type="entry name" value="Mt_ATP-synt_D"/>
    <property type="match status" value="1"/>
</dbReference>
<dbReference type="STRING" id="286115.A0A507CG32"/>
<evidence type="ECO:0000256" key="2">
    <source>
        <dbReference type="ARBA" id="ARBA00006842"/>
    </source>
</evidence>
<keyword evidence="10 11" id="KW-0472">Membrane</keyword>
<comment type="function">
    <text evidence="11">Mitochondrial membrane ATP synthase (F(1)F(0) ATP synthase or Complex V) produces ATP from ADP in the presence of a proton gradient across the membrane which is generated by electron transport complexes of the respiratory chain. F-type ATPases consist of two structural domains, F(1) - containing the extramembraneous catalytic core, and F(0) - containing the membrane proton channel, linked together by a central stalk and a peripheral stalk. During catalysis, ATP synthesis in the catalytic domain of F(1) is coupled via a rotary mechanism of the central stalk subunits to proton translocation.</text>
</comment>